<proteinExistence type="predicted"/>
<organism evidence="2 3">
    <name type="scientific">Thalassomonas haliotis</name>
    <dbReference type="NCBI Taxonomy" id="485448"/>
    <lineage>
        <taxon>Bacteria</taxon>
        <taxon>Pseudomonadati</taxon>
        <taxon>Pseudomonadota</taxon>
        <taxon>Gammaproteobacteria</taxon>
        <taxon>Alteromonadales</taxon>
        <taxon>Colwelliaceae</taxon>
        <taxon>Thalassomonas</taxon>
    </lineage>
</organism>
<gene>
    <name evidence="2" type="ORF">H3N35_10685</name>
</gene>
<evidence type="ECO:0000313" key="3">
    <source>
        <dbReference type="Proteomes" id="UP001215231"/>
    </source>
</evidence>
<dbReference type="InterPro" id="IPR000182">
    <property type="entry name" value="GNAT_dom"/>
</dbReference>
<dbReference type="InterPro" id="IPR016181">
    <property type="entry name" value="Acyl_CoA_acyltransferase"/>
</dbReference>
<dbReference type="PANTHER" id="PTHR43792">
    <property type="entry name" value="GNAT FAMILY, PUTATIVE (AFU_ORTHOLOGUE AFUA_3G00765)-RELATED-RELATED"/>
    <property type="match status" value="1"/>
</dbReference>
<dbReference type="Proteomes" id="UP001215231">
    <property type="component" value="Chromosome"/>
</dbReference>
<keyword evidence="3" id="KW-1185">Reference proteome</keyword>
<dbReference type="PROSITE" id="PS51186">
    <property type="entry name" value="GNAT"/>
    <property type="match status" value="1"/>
</dbReference>
<accession>A0ABY7VLB0</accession>
<feature type="domain" description="N-acetyltransferase" evidence="1">
    <location>
        <begin position="9"/>
        <end position="166"/>
    </location>
</feature>
<dbReference type="RefSeq" id="WP_274054304.1">
    <property type="nucleotide sequence ID" value="NZ_CP059693.1"/>
</dbReference>
<dbReference type="Gene3D" id="3.40.630.30">
    <property type="match status" value="1"/>
</dbReference>
<dbReference type="SUPFAM" id="SSF55729">
    <property type="entry name" value="Acyl-CoA N-acyltransferases (Nat)"/>
    <property type="match status" value="1"/>
</dbReference>
<dbReference type="PANTHER" id="PTHR43792:SF1">
    <property type="entry name" value="N-ACETYLTRANSFERASE DOMAIN-CONTAINING PROTEIN"/>
    <property type="match status" value="1"/>
</dbReference>
<evidence type="ECO:0000313" key="2">
    <source>
        <dbReference type="EMBL" id="WDE13856.1"/>
    </source>
</evidence>
<name>A0ABY7VLB0_9GAMM</name>
<dbReference type="Pfam" id="PF13302">
    <property type="entry name" value="Acetyltransf_3"/>
    <property type="match status" value="1"/>
</dbReference>
<dbReference type="InterPro" id="IPR051531">
    <property type="entry name" value="N-acetyltransferase"/>
</dbReference>
<protein>
    <submittedName>
        <fullName evidence="2">GNAT family N-acetyltransferase</fullName>
    </submittedName>
</protein>
<evidence type="ECO:0000259" key="1">
    <source>
        <dbReference type="PROSITE" id="PS51186"/>
    </source>
</evidence>
<reference evidence="2 3" key="1">
    <citation type="journal article" date="2022" name="Mar. Drugs">
        <title>Bioassay-Guided Fractionation Leads to the Detection of Cholic Acid Generated by the Rare Thalassomonas sp.</title>
        <authorList>
            <person name="Pheiffer F."/>
            <person name="Schneider Y.K."/>
            <person name="Hansen E.H."/>
            <person name="Andersen J.H."/>
            <person name="Isaksson J."/>
            <person name="Busche T."/>
            <person name="R C."/>
            <person name="Kalinowski J."/>
            <person name="Zyl L.V."/>
            <person name="Trindade M."/>
        </authorList>
    </citation>
    <scope>NUCLEOTIDE SEQUENCE [LARGE SCALE GENOMIC DNA]</scope>
    <source>
        <strain evidence="2 3">A5K-61T</strain>
    </source>
</reference>
<sequence length="178" mass="20543">MHSFSTKRLIVRPLSPQDNPLYCQLYTDAKVMRNICPPLTFPQAEKAFKRTLAKQNIKNSHQVNWAIYARESNQPLGIQGLTWQPNIKTQADIGIMLLRRANGKLIPEEAMGALMEHAFDHYQLERITASFSKENLATKRFVKKLGFQFYEKEITNNNASIDCYIEQKSYANQFIITS</sequence>
<dbReference type="EMBL" id="CP059693">
    <property type="protein sequence ID" value="WDE13856.1"/>
    <property type="molecule type" value="Genomic_DNA"/>
</dbReference>